<evidence type="ECO:0000259" key="3">
    <source>
        <dbReference type="Pfam" id="PF11741"/>
    </source>
</evidence>
<reference evidence="4 5" key="1">
    <citation type="submission" date="2019-03" db="EMBL/GenBank/DDBJ databases">
        <title>Genomic Encyclopedia of Type Strains, Phase IV (KMG-IV): sequencing the most valuable type-strain genomes for metagenomic binning, comparative biology and taxonomic classification.</title>
        <authorList>
            <person name="Goeker M."/>
        </authorList>
    </citation>
    <scope>NUCLEOTIDE SEQUENCE [LARGE SCALE GENOMIC DNA]</scope>
    <source>
        <strain evidence="4 5">DSM 23344</strain>
    </source>
</reference>
<feature type="region of interest" description="Disordered" evidence="1">
    <location>
        <begin position="147"/>
        <end position="219"/>
    </location>
</feature>
<name>A0A4R2KTE0_9GAMM</name>
<proteinExistence type="predicted"/>
<gene>
    <name evidence="4" type="ORF">EV688_11452</name>
</gene>
<dbReference type="AlphaFoldDB" id="A0A4R2KTE0"/>
<feature type="chain" id="PRO_5020532496" evidence="2">
    <location>
        <begin position="24"/>
        <end position="635"/>
    </location>
</feature>
<evidence type="ECO:0000256" key="2">
    <source>
        <dbReference type="SAM" id="SignalP"/>
    </source>
</evidence>
<dbReference type="Pfam" id="PF11741">
    <property type="entry name" value="AMIN"/>
    <property type="match status" value="1"/>
</dbReference>
<dbReference type="RefSeq" id="WP_162883964.1">
    <property type="nucleotide sequence ID" value="NZ_QQSW01000018.1"/>
</dbReference>
<dbReference type="InterPro" id="IPR021731">
    <property type="entry name" value="AMIN_dom"/>
</dbReference>
<evidence type="ECO:0000313" key="4">
    <source>
        <dbReference type="EMBL" id="TCO74339.1"/>
    </source>
</evidence>
<evidence type="ECO:0000256" key="1">
    <source>
        <dbReference type="SAM" id="MobiDB-lite"/>
    </source>
</evidence>
<sequence>MTLLRNTALFAPLAFLFTSAAMAASTTVSQVAISGTGNEAVFRFTVSAETPVRTFMLSEPLRAVIDLSDASLSASDVFYPAANQGPVQGFRHGRQADGRLRLVLDLSEPVVMKRLADQPLADNAQRLSFQILATDATLDVAARAAPEKTAPAAATQDKNEPVADNGDGDGRAGPADSGTLSTDVIDDDASGTAPATTFVFGGTPETSPAGPAAGAASPGEWDLQLHRGLVESGFLYDDARPADAVANLQFITSATRTLQNGLEIRLGARIDGQYETGGSDSLQHLEVEYDESWLRYRADDWRFTVGTQKIIWGRSDEIAPTDRLSTQDFTRLLLDQRADRRRANPAVRLEWFGEGWNADFVWLPIFREGELPQRDSLWYPVDADSGSILGLPDAPQLSALVGNATFNEGASGDGGGGIRMNRFGRGVDYAFSLQRVRNSQPYFRLDESLRQALLAGTGPMPGAASPPLAFDAVYPRSWVVGGDAGFALDAWTFRVEASWSSDMPVTRENLAFDTVSAWHWLLGAETFPGDGDLRLTVQIAGMQMQDAGAILDQDSTLTLLGEVTAPFAANRWRANLRYWIGVEQKETYLNPELVWTAMEPHEFYLGMHLFDGKSRTIGGFYEARDMIVLGWRGRF</sequence>
<feature type="domain" description="AMIN" evidence="3">
    <location>
        <begin position="36"/>
        <end position="110"/>
    </location>
</feature>
<keyword evidence="5" id="KW-1185">Reference proteome</keyword>
<feature type="compositionally biased region" description="Low complexity" evidence="1">
    <location>
        <begin position="201"/>
        <end position="219"/>
    </location>
</feature>
<dbReference type="EMBL" id="SLWX01000014">
    <property type="protein sequence ID" value="TCO74339.1"/>
    <property type="molecule type" value="Genomic_DNA"/>
</dbReference>
<accession>A0A4R2KTE0</accession>
<organism evidence="4 5">
    <name type="scientific">Chromatocurvus halotolerans</name>
    <dbReference type="NCBI Taxonomy" id="1132028"/>
    <lineage>
        <taxon>Bacteria</taxon>
        <taxon>Pseudomonadati</taxon>
        <taxon>Pseudomonadota</taxon>
        <taxon>Gammaproteobacteria</taxon>
        <taxon>Cellvibrionales</taxon>
        <taxon>Halieaceae</taxon>
        <taxon>Chromatocurvus</taxon>
    </lineage>
</organism>
<evidence type="ECO:0000313" key="5">
    <source>
        <dbReference type="Proteomes" id="UP000294980"/>
    </source>
</evidence>
<dbReference type="Gene3D" id="2.60.40.3500">
    <property type="match status" value="1"/>
</dbReference>
<protein>
    <submittedName>
        <fullName evidence="4">AMIN domain-containing protein</fullName>
    </submittedName>
</protein>
<comment type="caution">
    <text evidence="4">The sequence shown here is derived from an EMBL/GenBank/DDBJ whole genome shotgun (WGS) entry which is preliminary data.</text>
</comment>
<dbReference type="Proteomes" id="UP000294980">
    <property type="component" value="Unassembled WGS sequence"/>
</dbReference>
<feature type="signal peptide" evidence="2">
    <location>
        <begin position="1"/>
        <end position="23"/>
    </location>
</feature>
<keyword evidence="2" id="KW-0732">Signal</keyword>
<dbReference type="SUPFAM" id="SSF56935">
    <property type="entry name" value="Porins"/>
    <property type="match status" value="1"/>
</dbReference>